<dbReference type="Pfam" id="PF00005">
    <property type="entry name" value="ABC_tran"/>
    <property type="match status" value="1"/>
</dbReference>
<dbReference type="InterPro" id="IPR015854">
    <property type="entry name" value="ABC_transpr_LolD-like"/>
</dbReference>
<dbReference type="Gene3D" id="3.40.50.300">
    <property type="entry name" value="P-loop containing nucleotide triphosphate hydrolases"/>
    <property type="match status" value="1"/>
</dbReference>
<dbReference type="InterPro" id="IPR027417">
    <property type="entry name" value="P-loop_NTPase"/>
</dbReference>
<dbReference type="PROSITE" id="PS50893">
    <property type="entry name" value="ABC_TRANSPORTER_2"/>
    <property type="match status" value="1"/>
</dbReference>
<dbReference type="EMBL" id="LAZR01012214">
    <property type="protein sequence ID" value="KKM27993.1"/>
    <property type="molecule type" value="Genomic_DNA"/>
</dbReference>
<gene>
    <name evidence="2" type="ORF">LCGC14_1569090</name>
</gene>
<comment type="caution">
    <text evidence="2">The sequence shown here is derived from an EMBL/GenBank/DDBJ whole genome shotgun (WGS) entry which is preliminary data.</text>
</comment>
<dbReference type="PROSITE" id="PS00211">
    <property type="entry name" value="ABC_TRANSPORTER_1"/>
    <property type="match status" value="1"/>
</dbReference>
<sequence>MILREIIPTQGQIIVDGKNVVRIHDHKIYKLRRTIGSVFQDFRLLFHKKVFENVAIVLRVIGVSRKEIRRRVFNALRIVNLHHKMWEYPSQLSYGEQQRLAIARAVVNNPKILLADEPTGNLDPELAFEIITLFKEINKQGATVIICTHDRDLIRHFGEKILFLYKGKLIRKEAL</sequence>
<dbReference type="PANTHER" id="PTHR24220">
    <property type="entry name" value="IMPORT ATP-BINDING PROTEIN"/>
    <property type="match status" value="1"/>
</dbReference>
<reference evidence="2" key="1">
    <citation type="journal article" date="2015" name="Nature">
        <title>Complex archaea that bridge the gap between prokaryotes and eukaryotes.</title>
        <authorList>
            <person name="Spang A."/>
            <person name="Saw J.H."/>
            <person name="Jorgensen S.L."/>
            <person name="Zaremba-Niedzwiedzka K."/>
            <person name="Martijn J."/>
            <person name="Lind A.E."/>
            <person name="van Eijk R."/>
            <person name="Schleper C."/>
            <person name="Guy L."/>
            <person name="Ettema T.J."/>
        </authorList>
    </citation>
    <scope>NUCLEOTIDE SEQUENCE</scope>
</reference>
<organism evidence="2">
    <name type="scientific">marine sediment metagenome</name>
    <dbReference type="NCBI Taxonomy" id="412755"/>
    <lineage>
        <taxon>unclassified sequences</taxon>
        <taxon>metagenomes</taxon>
        <taxon>ecological metagenomes</taxon>
    </lineage>
</organism>
<dbReference type="GO" id="GO:0005524">
    <property type="term" value="F:ATP binding"/>
    <property type="evidence" value="ECO:0007669"/>
    <property type="project" value="InterPro"/>
</dbReference>
<dbReference type="GO" id="GO:0005886">
    <property type="term" value="C:plasma membrane"/>
    <property type="evidence" value="ECO:0007669"/>
    <property type="project" value="TreeGrafter"/>
</dbReference>
<feature type="domain" description="ABC transporter" evidence="1">
    <location>
        <begin position="1"/>
        <end position="175"/>
    </location>
</feature>
<dbReference type="InterPro" id="IPR017871">
    <property type="entry name" value="ABC_transporter-like_CS"/>
</dbReference>
<evidence type="ECO:0000313" key="2">
    <source>
        <dbReference type="EMBL" id="KKM27993.1"/>
    </source>
</evidence>
<protein>
    <recommendedName>
        <fullName evidence="1">ABC transporter domain-containing protein</fullName>
    </recommendedName>
</protein>
<accession>A0A0F9L189</accession>
<dbReference type="InterPro" id="IPR003439">
    <property type="entry name" value="ABC_transporter-like_ATP-bd"/>
</dbReference>
<dbReference type="GO" id="GO:0022857">
    <property type="term" value="F:transmembrane transporter activity"/>
    <property type="evidence" value="ECO:0007669"/>
    <property type="project" value="TreeGrafter"/>
</dbReference>
<dbReference type="PANTHER" id="PTHR24220:SF470">
    <property type="entry name" value="CELL DIVISION ATP-BINDING PROTEIN FTSE"/>
    <property type="match status" value="1"/>
</dbReference>
<name>A0A0F9L189_9ZZZZ</name>
<dbReference type="SUPFAM" id="SSF52540">
    <property type="entry name" value="P-loop containing nucleoside triphosphate hydrolases"/>
    <property type="match status" value="1"/>
</dbReference>
<dbReference type="GO" id="GO:0016887">
    <property type="term" value="F:ATP hydrolysis activity"/>
    <property type="evidence" value="ECO:0007669"/>
    <property type="project" value="InterPro"/>
</dbReference>
<evidence type="ECO:0000259" key="1">
    <source>
        <dbReference type="PROSITE" id="PS50893"/>
    </source>
</evidence>
<proteinExistence type="predicted"/>
<dbReference type="AlphaFoldDB" id="A0A0F9L189"/>